<feature type="domain" description="Acyl-CoA oxidase/dehydrogenase middle" evidence="2">
    <location>
        <begin position="117"/>
        <end position="194"/>
    </location>
</feature>
<feature type="compositionally biased region" description="Polar residues" evidence="1">
    <location>
        <begin position="1"/>
        <end position="10"/>
    </location>
</feature>
<evidence type="ECO:0000313" key="3">
    <source>
        <dbReference type="EMBL" id="GIG23664.1"/>
    </source>
</evidence>
<keyword evidence="4" id="KW-1185">Reference proteome</keyword>
<dbReference type="Pfam" id="PF02770">
    <property type="entry name" value="Acyl-CoA_dh_M"/>
    <property type="match status" value="1"/>
</dbReference>
<dbReference type="Proteomes" id="UP000632740">
    <property type="component" value="Unassembled WGS sequence"/>
</dbReference>
<dbReference type="InterPro" id="IPR009100">
    <property type="entry name" value="AcylCoA_DH/oxidase_NM_dom_sf"/>
</dbReference>
<dbReference type="GO" id="GO:0016627">
    <property type="term" value="F:oxidoreductase activity, acting on the CH-CH group of donors"/>
    <property type="evidence" value="ECO:0007669"/>
    <property type="project" value="InterPro"/>
</dbReference>
<dbReference type="InterPro" id="IPR046373">
    <property type="entry name" value="Acyl-CoA_Oxase/DH_mid-dom_sf"/>
</dbReference>
<gene>
    <name evidence="3" type="ORF">Cch01nite_43880</name>
</gene>
<dbReference type="InterPro" id="IPR006091">
    <property type="entry name" value="Acyl-CoA_Oxase/DH_mid-dom"/>
</dbReference>
<dbReference type="Gene3D" id="2.40.110.10">
    <property type="entry name" value="Butyryl-CoA Dehydrogenase, subunit A, domain 2"/>
    <property type="match status" value="1"/>
</dbReference>
<dbReference type="EMBL" id="BONK01000022">
    <property type="protein sequence ID" value="GIG23664.1"/>
    <property type="molecule type" value="Genomic_DNA"/>
</dbReference>
<accession>A0A919U4Z9</accession>
<proteinExistence type="predicted"/>
<protein>
    <submittedName>
        <fullName evidence="3">Acyl-CoA dehydrogenase</fullName>
    </submittedName>
</protein>
<sequence length="365" mass="38304">MTTSLETSTVGRDVAPVRLDPDTATPAVPTTPASVDQALLDVADWPADLLPGRGATARLWSLLATLAASDLAVARAVEPHLDALAILDQAGSAGVGSPAMSTWGVFAAETPAARLEATQEPGGGWRLTGTKPWCSLADRLGAALVTARTPDADGGRGLFVVDLTVPGIGVSGPERWVARGLREIPSTPVRFDDVPAALVRDGDWYVDRPGFWWGGIGVAACWYGGAVGLARRLLAEARRRPDDQLLAMHLGAVDHRLSAARVVLASAAHAVDLSGAATDGGRRAESGPDRERGRILAKRVRATVADTCEAVLLSVGHALGPAAQTQEDDHAKRVADLQVYVRQQHAERDDVSLGKALLGRPDLPW</sequence>
<reference evidence="3" key="1">
    <citation type="submission" date="2021-01" db="EMBL/GenBank/DDBJ databases">
        <title>Whole genome shotgun sequence of Cellulomonas chitinilytica NBRC 110799.</title>
        <authorList>
            <person name="Komaki H."/>
            <person name="Tamura T."/>
        </authorList>
    </citation>
    <scope>NUCLEOTIDE SEQUENCE</scope>
    <source>
        <strain evidence="3">NBRC 110799</strain>
    </source>
</reference>
<feature type="region of interest" description="Disordered" evidence="1">
    <location>
        <begin position="1"/>
        <end position="31"/>
    </location>
</feature>
<evidence type="ECO:0000313" key="4">
    <source>
        <dbReference type="Proteomes" id="UP000632740"/>
    </source>
</evidence>
<comment type="caution">
    <text evidence="3">The sequence shown here is derived from an EMBL/GenBank/DDBJ whole genome shotgun (WGS) entry which is preliminary data.</text>
</comment>
<name>A0A919U4Z9_9CELL</name>
<dbReference type="AlphaFoldDB" id="A0A919U4Z9"/>
<feature type="compositionally biased region" description="Low complexity" evidence="1">
    <location>
        <begin position="22"/>
        <end position="31"/>
    </location>
</feature>
<evidence type="ECO:0000259" key="2">
    <source>
        <dbReference type="Pfam" id="PF02770"/>
    </source>
</evidence>
<evidence type="ECO:0000256" key="1">
    <source>
        <dbReference type="SAM" id="MobiDB-lite"/>
    </source>
</evidence>
<organism evidence="3 4">
    <name type="scientific">Cellulomonas chitinilytica</name>
    <dbReference type="NCBI Taxonomy" id="398759"/>
    <lineage>
        <taxon>Bacteria</taxon>
        <taxon>Bacillati</taxon>
        <taxon>Actinomycetota</taxon>
        <taxon>Actinomycetes</taxon>
        <taxon>Micrococcales</taxon>
        <taxon>Cellulomonadaceae</taxon>
        <taxon>Cellulomonas</taxon>
    </lineage>
</organism>
<dbReference type="SUPFAM" id="SSF56645">
    <property type="entry name" value="Acyl-CoA dehydrogenase NM domain-like"/>
    <property type="match status" value="1"/>
</dbReference>
<dbReference type="RefSeq" id="WP_203758662.1">
    <property type="nucleotide sequence ID" value="NZ_BONK01000022.1"/>
</dbReference>